<protein>
    <recommendedName>
        <fullName evidence="2">TRAP C4-dicarboxylate transport system permease DctM subunit domain-containing protein</fullName>
    </recommendedName>
</protein>
<reference evidence="3" key="1">
    <citation type="journal article" date="2014" name="Front. Microbiol.">
        <title>High frequency of phylogenetically diverse reductive dehalogenase-homologous genes in deep subseafloor sedimentary metagenomes.</title>
        <authorList>
            <person name="Kawai M."/>
            <person name="Futagami T."/>
            <person name="Toyoda A."/>
            <person name="Takaki Y."/>
            <person name="Nishi S."/>
            <person name="Hori S."/>
            <person name="Arai W."/>
            <person name="Tsubouchi T."/>
            <person name="Morono Y."/>
            <person name="Uchiyama I."/>
            <person name="Ito T."/>
            <person name="Fujiyama A."/>
            <person name="Inagaki F."/>
            <person name="Takami H."/>
        </authorList>
    </citation>
    <scope>NUCLEOTIDE SEQUENCE</scope>
    <source>
        <strain evidence="3">Expedition CK06-06</strain>
    </source>
</reference>
<dbReference type="Pfam" id="PF06808">
    <property type="entry name" value="DctM"/>
    <property type="match status" value="1"/>
</dbReference>
<accession>X1KN58</accession>
<evidence type="ECO:0000313" key="3">
    <source>
        <dbReference type="EMBL" id="GAH91579.1"/>
    </source>
</evidence>
<keyword evidence="1" id="KW-0812">Transmembrane</keyword>
<gene>
    <name evidence="3" type="ORF">S03H2_72632</name>
</gene>
<sequence>MSIEGVFGVAIGVAATYVYLFILFGAFLQKSGTTKLFANFALAMAGHTPG</sequence>
<comment type="caution">
    <text evidence="3">The sequence shown here is derived from an EMBL/GenBank/DDBJ whole genome shotgun (WGS) entry which is preliminary data.</text>
</comment>
<feature type="transmembrane region" description="Helical" evidence="1">
    <location>
        <begin position="6"/>
        <end position="28"/>
    </location>
</feature>
<name>X1KN58_9ZZZZ</name>
<evidence type="ECO:0000259" key="2">
    <source>
        <dbReference type="Pfam" id="PF06808"/>
    </source>
</evidence>
<dbReference type="EMBL" id="BARU01049235">
    <property type="protein sequence ID" value="GAH91579.1"/>
    <property type="molecule type" value="Genomic_DNA"/>
</dbReference>
<proteinExistence type="predicted"/>
<dbReference type="PANTHER" id="PTHR43849:SF2">
    <property type="entry name" value="BLL3936 PROTEIN"/>
    <property type="match status" value="1"/>
</dbReference>
<feature type="non-terminal residue" evidence="3">
    <location>
        <position position="50"/>
    </location>
</feature>
<feature type="domain" description="TRAP C4-dicarboxylate transport system permease DctM subunit" evidence="2">
    <location>
        <begin position="13"/>
        <end position="50"/>
    </location>
</feature>
<organism evidence="3">
    <name type="scientific">marine sediment metagenome</name>
    <dbReference type="NCBI Taxonomy" id="412755"/>
    <lineage>
        <taxon>unclassified sequences</taxon>
        <taxon>metagenomes</taxon>
        <taxon>ecological metagenomes</taxon>
    </lineage>
</organism>
<dbReference type="AlphaFoldDB" id="X1KN58"/>
<keyword evidence="1" id="KW-0472">Membrane</keyword>
<dbReference type="PANTHER" id="PTHR43849">
    <property type="entry name" value="BLL3936 PROTEIN"/>
    <property type="match status" value="1"/>
</dbReference>
<dbReference type="InterPro" id="IPR010656">
    <property type="entry name" value="DctM"/>
</dbReference>
<evidence type="ECO:0000256" key="1">
    <source>
        <dbReference type="SAM" id="Phobius"/>
    </source>
</evidence>
<keyword evidence="1" id="KW-1133">Transmembrane helix</keyword>